<dbReference type="GO" id="GO:0019433">
    <property type="term" value="P:triglyceride catabolic process"/>
    <property type="evidence" value="ECO:0007669"/>
    <property type="project" value="TreeGrafter"/>
</dbReference>
<name>A0A934IL52_9HYPH</name>
<sequence>MSALSPAMAALLARLADEDAGVPDTTTLPAAEGRALAARLNERWNRDLPPMALEEDLTLVGLPARHLVPEEDEGNGAILYIHGGGFSFCSKDTHEGAARALANACRAPVVTFDYSLAPEHPYPAGLEDCSRAWDSFRFMMADRRTAISGDSAGANLALALMLRAPEGGGLLPATALLFYGVYDDDFDSPSYIAHADGPGLTRGKMQRYLDWYVAPHRRPEAAALPLKATDAQLKALPPLYLSAAGLDPLRSDTERLAARLAALGRQEDRFDLYDGVVHGFMQMSAHLPEARAAFADAGAFFRTIAAK</sequence>
<dbReference type="EMBL" id="JAEKJA010000001">
    <property type="protein sequence ID" value="MBJ3774308.1"/>
    <property type="molecule type" value="Genomic_DNA"/>
</dbReference>
<feature type="domain" description="Alpha/beta hydrolase fold-3" evidence="3">
    <location>
        <begin position="78"/>
        <end position="281"/>
    </location>
</feature>
<dbReference type="Proteomes" id="UP000609531">
    <property type="component" value="Unassembled WGS sequence"/>
</dbReference>
<dbReference type="InterPro" id="IPR002168">
    <property type="entry name" value="Lipase_GDXG_HIS_AS"/>
</dbReference>
<dbReference type="Gene3D" id="3.40.50.1820">
    <property type="entry name" value="alpha/beta hydrolase"/>
    <property type="match status" value="1"/>
</dbReference>
<dbReference type="PANTHER" id="PTHR23025:SF3">
    <property type="entry name" value="HORMONE-SENSITIVE LIPASE"/>
    <property type="match status" value="1"/>
</dbReference>
<protein>
    <submittedName>
        <fullName evidence="4">Alpha/beta hydrolase</fullName>
    </submittedName>
</protein>
<dbReference type="SUPFAM" id="SSF53474">
    <property type="entry name" value="alpha/beta-Hydrolases"/>
    <property type="match status" value="1"/>
</dbReference>
<dbReference type="GO" id="GO:0005829">
    <property type="term" value="C:cytosol"/>
    <property type="evidence" value="ECO:0007669"/>
    <property type="project" value="TreeGrafter"/>
</dbReference>
<comment type="similarity">
    <text evidence="1">Belongs to the 'GDXG' lipolytic enzyme family.</text>
</comment>
<gene>
    <name evidence="4" type="ORF">JCR33_01320</name>
</gene>
<dbReference type="RefSeq" id="WP_198880198.1">
    <property type="nucleotide sequence ID" value="NZ_JAEKJA010000001.1"/>
</dbReference>
<proteinExistence type="inferred from homology"/>
<keyword evidence="5" id="KW-1185">Reference proteome</keyword>
<dbReference type="Pfam" id="PF07859">
    <property type="entry name" value="Abhydrolase_3"/>
    <property type="match status" value="1"/>
</dbReference>
<evidence type="ECO:0000256" key="1">
    <source>
        <dbReference type="ARBA" id="ARBA00010515"/>
    </source>
</evidence>
<dbReference type="InterPro" id="IPR029058">
    <property type="entry name" value="AB_hydrolase_fold"/>
</dbReference>
<accession>A0A934IL52</accession>
<reference evidence="4" key="1">
    <citation type="submission" date="2020-12" db="EMBL/GenBank/DDBJ databases">
        <title>Bacterial taxonomy.</title>
        <authorList>
            <person name="Pan X."/>
        </authorList>
    </citation>
    <scope>NUCLEOTIDE SEQUENCE</scope>
    <source>
        <strain evidence="4">B2012</strain>
    </source>
</reference>
<keyword evidence="2 4" id="KW-0378">Hydrolase</keyword>
<evidence type="ECO:0000313" key="5">
    <source>
        <dbReference type="Proteomes" id="UP000609531"/>
    </source>
</evidence>
<dbReference type="GO" id="GO:0004806">
    <property type="term" value="F:triacylglycerol lipase activity"/>
    <property type="evidence" value="ECO:0007669"/>
    <property type="project" value="TreeGrafter"/>
</dbReference>
<evidence type="ECO:0000256" key="2">
    <source>
        <dbReference type="ARBA" id="ARBA00022801"/>
    </source>
</evidence>
<evidence type="ECO:0000313" key="4">
    <source>
        <dbReference type="EMBL" id="MBJ3774308.1"/>
    </source>
</evidence>
<organism evidence="4 5">
    <name type="scientific">Acuticoccus mangrovi</name>
    <dbReference type="NCBI Taxonomy" id="2796142"/>
    <lineage>
        <taxon>Bacteria</taxon>
        <taxon>Pseudomonadati</taxon>
        <taxon>Pseudomonadota</taxon>
        <taxon>Alphaproteobacteria</taxon>
        <taxon>Hyphomicrobiales</taxon>
        <taxon>Amorphaceae</taxon>
        <taxon>Acuticoccus</taxon>
    </lineage>
</organism>
<dbReference type="PANTHER" id="PTHR23025">
    <property type="entry name" value="TRIACYLGLYCEROL LIPASE"/>
    <property type="match status" value="1"/>
</dbReference>
<dbReference type="InterPro" id="IPR013094">
    <property type="entry name" value="AB_hydrolase_3"/>
</dbReference>
<dbReference type="AlphaFoldDB" id="A0A934IL52"/>
<comment type="caution">
    <text evidence="4">The sequence shown here is derived from an EMBL/GenBank/DDBJ whole genome shotgun (WGS) entry which is preliminary data.</text>
</comment>
<dbReference type="PROSITE" id="PS01173">
    <property type="entry name" value="LIPASE_GDXG_HIS"/>
    <property type="match status" value="1"/>
</dbReference>
<dbReference type="GO" id="GO:0004771">
    <property type="term" value="F:sterol ester esterase activity"/>
    <property type="evidence" value="ECO:0007669"/>
    <property type="project" value="TreeGrafter"/>
</dbReference>
<evidence type="ECO:0000259" key="3">
    <source>
        <dbReference type="Pfam" id="PF07859"/>
    </source>
</evidence>